<dbReference type="GO" id="GO:0006281">
    <property type="term" value="P:DNA repair"/>
    <property type="evidence" value="ECO:0007669"/>
    <property type="project" value="UniProtKB-KW"/>
</dbReference>
<sequence length="606" mass="67789">MAYNGIMQKPREILKEVFGYDDFRTGQLDIIEKVLAHKHALAIMPTGGGKSITYQLPAVMFEGITLVVSPLISLMKDQVDSLNAMGIDATFLNSTLTGQEQAQRMSDIRAGFYKMLYVSPERLEIPSFFNFVQQLPIDLIAIDEAHVMSQWGHDFRPSYLNILPLLAQIPGQPAVLGLTATATDRVRQNLQQLLAVSDEDTVLTGFARDNLALKIAHQVDKRQYVQDYLRANTGKSGIIYAATRKQVDELYDALAKKGVKVGRYHAGLPEKERQAMQEAFLYDDVQVIVATNAFGMGINKPDVRFVIHYAVPGNIEAYYQEIGRAGRDGLPSEAILLYAPQDIHLQEFFVQKSEGTEAHKQNEYNKIREMNAYANTETCLPRYLLGYFGELVTQDCGQCSNCLDARERVDVTTDAQRVLANVVRMNQSFGKTLVAKVLKGSRDASVQKYAHLLTLPTFGLMKERTIKDISRFIDYLTADGYLRIDGGEFPVLKLTDRGLQVLKGQIKVTKRVNQQVIAQRQINVATAGLKLSDADNQLFARLKTKRLALAREAGLPPFMIFSDKTLMNMAVLRPKTATEFLAISGVGEKKFEIYHEEFAAVLAGRD</sequence>
<dbReference type="Gene3D" id="1.10.10.10">
    <property type="entry name" value="Winged helix-like DNA-binding domain superfamily/Winged helix DNA-binding domain"/>
    <property type="match status" value="1"/>
</dbReference>
<dbReference type="Pfam" id="PF16124">
    <property type="entry name" value="RecQ_Zn_bind"/>
    <property type="match status" value="1"/>
</dbReference>
<organism evidence="20 21">
    <name type="scientific">Leuconostoc holzapfelii</name>
    <dbReference type="NCBI Taxonomy" id="434464"/>
    <lineage>
        <taxon>Bacteria</taxon>
        <taxon>Bacillati</taxon>
        <taxon>Bacillota</taxon>
        <taxon>Bacilli</taxon>
        <taxon>Lactobacillales</taxon>
        <taxon>Lactobacillaceae</taxon>
        <taxon>Leuconostoc</taxon>
    </lineage>
</organism>
<feature type="domain" description="Helicase ATP-binding" evidence="18">
    <location>
        <begin position="31"/>
        <end position="200"/>
    </location>
</feature>
<dbReference type="Proteomes" id="UP000590460">
    <property type="component" value="Unassembled WGS sequence"/>
</dbReference>
<dbReference type="GO" id="GO:0009378">
    <property type="term" value="F:four-way junction helicase activity"/>
    <property type="evidence" value="ECO:0007669"/>
    <property type="project" value="TreeGrafter"/>
</dbReference>
<dbReference type="SUPFAM" id="SSF52540">
    <property type="entry name" value="P-loop containing nucleoside triphosphate hydrolases"/>
    <property type="match status" value="1"/>
</dbReference>
<dbReference type="GO" id="GO:0030894">
    <property type="term" value="C:replisome"/>
    <property type="evidence" value="ECO:0007669"/>
    <property type="project" value="TreeGrafter"/>
</dbReference>
<comment type="cofactor">
    <cofactor evidence="2">
        <name>Zn(2+)</name>
        <dbReference type="ChEBI" id="CHEBI:29105"/>
    </cofactor>
</comment>
<dbReference type="SUPFAM" id="SSF46785">
    <property type="entry name" value="Winged helix' DNA-binding domain"/>
    <property type="match status" value="1"/>
</dbReference>
<dbReference type="InterPro" id="IPR014001">
    <property type="entry name" value="Helicase_ATP-bd"/>
</dbReference>
<keyword evidence="7 20" id="KW-0378">Hydrolase</keyword>
<dbReference type="GO" id="GO:0043138">
    <property type="term" value="F:3'-5' DNA helicase activity"/>
    <property type="evidence" value="ECO:0007669"/>
    <property type="project" value="UniProtKB-EC"/>
</dbReference>
<keyword evidence="10" id="KW-0067">ATP-binding</keyword>
<evidence type="ECO:0000256" key="2">
    <source>
        <dbReference type="ARBA" id="ARBA00001947"/>
    </source>
</evidence>
<dbReference type="GO" id="GO:0003677">
    <property type="term" value="F:DNA binding"/>
    <property type="evidence" value="ECO:0007669"/>
    <property type="project" value="UniProtKB-KW"/>
</dbReference>
<dbReference type="EC" id="5.6.2.4" evidence="16"/>
<dbReference type="SUPFAM" id="SSF47819">
    <property type="entry name" value="HRDC-like"/>
    <property type="match status" value="1"/>
</dbReference>
<protein>
    <recommendedName>
        <fullName evidence="16">DNA helicase RecQ</fullName>
        <ecNumber evidence="16">5.6.2.4</ecNumber>
    </recommendedName>
</protein>
<evidence type="ECO:0000256" key="15">
    <source>
        <dbReference type="ARBA" id="ARBA00034617"/>
    </source>
</evidence>
<dbReference type="GO" id="GO:0009432">
    <property type="term" value="P:SOS response"/>
    <property type="evidence" value="ECO:0007669"/>
    <property type="project" value="UniProtKB-UniRule"/>
</dbReference>
<evidence type="ECO:0000259" key="18">
    <source>
        <dbReference type="PROSITE" id="PS51192"/>
    </source>
</evidence>
<dbReference type="InterPro" id="IPR044876">
    <property type="entry name" value="HRDC_dom_sf"/>
</dbReference>
<keyword evidence="14" id="KW-0413">Isomerase</keyword>
<dbReference type="InterPro" id="IPR032284">
    <property type="entry name" value="RecQ_Zn-bd"/>
</dbReference>
<dbReference type="GO" id="GO:0006260">
    <property type="term" value="P:DNA replication"/>
    <property type="evidence" value="ECO:0007669"/>
    <property type="project" value="InterPro"/>
</dbReference>
<dbReference type="SMART" id="SM00487">
    <property type="entry name" value="DEXDc"/>
    <property type="match status" value="1"/>
</dbReference>
<dbReference type="InterPro" id="IPR018982">
    <property type="entry name" value="RQC_domain"/>
</dbReference>
<evidence type="ECO:0000256" key="13">
    <source>
        <dbReference type="ARBA" id="ARBA00023204"/>
    </source>
</evidence>
<dbReference type="Pfam" id="PF09382">
    <property type="entry name" value="RQC"/>
    <property type="match status" value="1"/>
</dbReference>
<dbReference type="InterPro" id="IPR036388">
    <property type="entry name" value="WH-like_DNA-bd_sf"/>
</dbReference>
<keyword evidence="9" id="KW-0862">Zinc</keyword>
<dbReference type="CDD" id="cd18794">
    <property type="entry name" value="SF2_C_RecQ"/>
    <property type="match status" value="1"/>
</dbReference>
<dbReference type="AlphaFoldDB" id="A0A846ZAL2"/>
<evidence type="ECO:0000313" key="20">
    <source>
        <dbReference type="EMBL" id="NKZ18466.1"/>
    </source>
</evidence>
<comment type="similarity">
    <text evidence="3">Belongs to the helicase family. RecQ subfamily.</text>
</comment>
<dbReference type="SMART" id="SM00341">
    <property type="entry name" value="HRDC"/>
    <property type="match status" value="1"/>
</dbReference>
<dbReference type="InterPro" id="IPR002121">
    <property type="entry name" value="HRDC_dom"/>
</dbReference>
<dbReference type="InterPro" id="IPR010997">
    <property type="entry name" value="HRDC-like_sf"/>
</dbReference>
<evidence type="ECO:0000256" key="6">
    <source>
        <dbReference type="ARBA" id="ARBA00022763"/>
    </source>
</evidence>
<comment type="catalytic activity">
    <reaction evidence="15">
        <text>Couples ATP hydrolysis with the unwinding of duplex DNA by translocating in the 3'-5' direction.</text>
        <dbReference type="EC" id="5.6.2.4"/>
    </reaction>
</comment>
<dbReference type="NCBIfam" id="TIGR00614">
    <property type="entry name" value="recQ_fam"/>
    <property type="match status" value="1"/>
</dbReference>
<dbReference type="PROSITE" id="PS51192">
    <property type="entry name" value="HELICASE_ATP_BIND_1"/>
    <property type="match status" value="1"/>
</dbReference>
<dbReference type="PROSITE" id="PS50967">
    <property type="entry name" value="HRDC"/>
    <property type="match status" value="1"/>
</dbReference>
<feature type="domain" description="HRDC" evidence="17">
    <location>
        <begin position="532"/>
        <end position="606"/>
    </location>
</feature>
<dbReference type="InterPro" id="IPR006293">
    <property type="entry name" value="DNA_helicase_ATP-dep_RecQ_bac"/>
</dbReference>
<evidence type="ECO:0000313" key="21">
    <source>
        <dbReference type="Proteomes" id="UP000590460"/>
    </source>
</evidence>
<keyword evidence="12" id="KW-0233">DNA recombination</keyword>
<name>A0A846ZAL2_9LACO</name>
<proteinExistence type="inferred from homology"/>
<evidence type="ECO:0000256" key="5">
    <source>
        <dbReference type="ARBA" id="ARBA00022741"/>
    </source>
</evidence>
<dbReference type="InterPro" id="IPR027417">
    <property type="entry name" value="P-loop_NTPase"/>
</dbReference>
<evidence type="ECO:0000256" key="10">
    <source>
        <dbReference type="ARBA" id="ARBA00022840"/>
    </source>
</evidence>
<keyword evidence="13" id="KW-0234">DNA repair</keyword>
<dbReference type="InterPro" id="IPR036390">
    <property type="entry name" value="WH_DNA-bd_sf"/>
</dbReference>
<dbReference type="InterPro" id="IPR004589">
    <property type="entry name" value="DNA_helicase_ATP-dep_RecQ"/>
</dbReference>
<dbReference type="NCBIfam" id="TIGR01389">
    <property type="entry name" value="recQ"/>
    <property type="match status" value="1"/>
</dbReference>
<dbReference type="GO" id="GO:0006310">
    <property type="term" value="P:DNA recombination"/>
    <property type="evidence" value="ECO:0007669"/>
    <property type="project" value="UniProtKB-UniRule"/>
</dbReference>
<dbReference type="InterPro" id="IPR001650">
    <property type="entry name" value="Helicase_C-like"/>
</dbReference>
<dbReference type="GO" id="GO:0043590">
    <property type="term" value="C:bacterial nucleoid"/>
    <property type="evidence" value="ECO:0007669"/>
    <property type="project" value="TreeGrafter"/>
</dbReference>
<dbReference type="PROSITE" id="PS51194">
    <property type="entry name" value="HELICASE_CTER"/>
    <property type="match status" value="1"/>
</dbReference>
<dbReference type="EMBL" id="JAAXPO010000004">
    <property type="protein sequence ID" value="NKZ18466.1"/>
    <property type="molecule type" value="Genomic_DNA"/>
</dbReference>
<dbReference type="Pfam" id="PF00271">
    <property type="entry name" value="Helicase_C"/>
    <property type="match status" value="1"/>
</dbReference>
<reference evidence="20 21" key="1">
    <citation type="submission" date="2020-04" db="EMBL/GenBank/DDBJ databases">
        <title>MicrobeNet Type strains.</title>
        <authorList>
            <person name="Nicholson A.C."/>
        </authorList>
    </citation>
    <scope>NUCLEOTIDE SEQUENCE [LARGE SCALE GENOMIC DNA]</scope>
    <source>
        <strain evidence="20 21">CCUG 54536</strain>
    </source>
</reference>
<dbReference type="PANTHER" id="PTHR13710">
    <property type="entry name" value="DNA HELICASE RECQ FAMILY MEMBER"/>
    <property type="match status" value="1"/>
</dbReference>
<dbReference type="InterPro" id="IPR011545">
    <property type="entry name" value="DEAD/DEAH_box_helicase_dom"/>
</dbReference>
<evidence type="ECO:0000256" key="4">
    <source>
        <dbReference type="ARBA" id="ARBA00022723"/>
    </source>
</evidence>
<evidence type="ECO:0000256" key="16">
    <source>
        <dbReference type="NCBIfam" id="TIGR01389"/>
    </source>
</evidence>
<dbReference type="FunFam" id="3.40.50.300:FF:001389">
    <property type="entry name" value="ATP-dependent DNA helicase RecQ"/>
    <property type="match status" value="1"/>
</dbReference>
<evidence type="ECO:0000256" key="12">
    <source>
        <dbReference type="ARBA" id="ARBA00023172"/>
    </source>
</evidence>
<dbReference type="Pfam" id="PF00270">
    <property type="entry name" value="DEAD"/>
    <property type="match status" value="1"/>
</dbReference>
<keyword evidence="6" id="KW-0227">DNA damage</keyword>
<evidence type="ECO:0000259" key="17">
    <source>
        <dbReference type="PROSITE" id="PS50967"/>
    </source>
</evidence>
<dbReference type="Gene3D" id="1.10.150.80">
    <property type="entry name" value="HRDC domain"/>
    <property type="match status" value="1"/>
</dbReference>
<dbReference type="Pfam" id="PF00570">
    <property type="entry name" value="HRDC"/>
    <property type="match status" value="1"/>
</dbReference>
<evidence type="ECO:0000256" key="3">
    <source>
        <dbReference type="ARBA" id="ARBA00005446"/>
    </source>
</evidence>
<dbReference type="PANTHER" id="PTHR13710:SF105">
    <property type="entry name" value="ATP-DEPENDENT DNA HELICASE Q1"/>
    <property type="match status" value="1"/>
</dbReference>
<evidence type="ECO:0000256" key="9">
    <source>
        <dbReference type="ARBA" id="ARBA00022833"/>
    </source>
</evidence>
<dbReference type="CDD" id="cd17920">
    <property type="entry name" value="DEXHc_RecQ"/>
    <property type="match status" value="1"/>
</dbReference>
<evidence type="ECO:0000256" key="8">
    <source>
        <dbReference type="ARBA" id="ARBA00022806"/>
    </source>
</evidence>
<dbReference type="Gene3D" id="3.40.50.300">
    <property type="entry name" value="P-loop containing nucleotide triphosphate hydrolases"/>
    <property type="match status" value="2"/>
</dbReference>
<keyword evidence="4" id="KW-0479">Metal-binding</keyword>
<evidence type="ECO:0000256" key="14">
    <source>
        <dbReference type="ARBA" id="ARBA00023235"/>
    </source>
</evidence>
<keyword evidence="11" id="KW-0238">DNA-binding</keyword>
<evidence type="ECO:0000256" key="11">
    <source>
        <dbReference type="ARBA" id="ARBA00023125"/>
    </source>
</evidence>
<gene>
    <name evidence="20" type="primary">recQ</name>
    <name evidence="20" type="ORF">HF966_04680</name>
</gene>
<accession>A0A846ZAL2</accession>
<dbReference type="GO" id="GO:0005524">
    <property type="term" value="F:ATP binding"/>
    <property type="evidence" value="ECO:0007669"/>
    <property type="project" value="UniProtKB-KW"/>
</dbReference>
<keyword evidence="8 20" id="KW-0347">Helicase</keyword>
<evidence type="ECO:0000256" key="7">
    <source>
        <dbReference type="ARBA" id="ARBA00022801"/>
    </source>
</evidence>
<feature type="domain" description="Helicase C-terminal" evidence="19">
    <location>
        <begin position="223"/>
        <end position="371"/>
    </location>
</feature>
<comment type="caution">
    <text evidence="20">The sequence shown here is derived from an EMBL/GenBank/DDBJ whole genome shotgun (WGS) entry which is preliminary data.</text>
</comment>
<comment type="cofactor">
    <cofactor evidence="1">
        <name>Mg(2+)</name>
        <dbReference type="ChEBI" id="CHEBI:18420"/>
    </cofactor>
</comment>
<keyword evidence="5" id="KW-0547">Nucleotide-binding</keyword>
<evidence type="ECO:0000259" key="19">
    <source>
        <dbReference type="PROSITE" id="PS51194"/>
    </source>
</evidence>
<dbReference type="GO" id="GO:0016787">
    <property type="term" value="F:hydrolase activity"/>
    <property type="evidence" value="ECO:0007669"/>
    <property type="project" value="UniProtKB-KW"/>
</dbReference>
<dbReference type="GO" id="GO:0046872">
    <property type="term" value="F:metal ion binding"/>
    <property type="evidence" value="ECO:0007669"/>
    <property type="project" value="UniProtKB-KW"/>
</dbReference>
<dbReference type="SMART" id="SM00490">
    <property type="entry name" value="HELICc"/>
    <property type="match status" value="1"/>
</dbReference>
<dbReference type="SMART" id="SM00956">
    <property type="entry name" value="RQC"/>
    <property type="match status" value="1"/>
</dbReference>
<evidence type="ECO:0000256" key="1">
    <source>
        <dbReference type="ARBA" id="ARBA00001946"/>
    </source>
</evidence>
<dbReference type="GO" id="GO:0005737">
    <property type="term" value="C:cytoplasm"/>
    <property type="evidence" value="ECO:0007669"/>
    <property type="project" value="TreeGrafter"/>
</dbReference>